<accession>A0ABP9UVI2</accession>
<feature type="chain" id="PRO_5045202234" evidence="1">
    <location>
        <begin position="21"/>
        <end position="234"/>
    </location>
</feature>
<dbReference type="RefSeq" id="WP_353568837.1">
    <property type="nucleotide sequence ID" value="NZ_BAABRI010000033.1"/>
</dbReference>
<keyword evidence="1" id="KW-0732">Signal</keyword>
<evidence type="ECO:0000256" key="1">
    <source>
        <dbReference type="SAM" id="SignalP"/>
    </source>
</evidence>
<dbReference type="InterPro" id="IPR036249">
    <property type="entry name" value="Thioredoxin-like_sf"/>
</dbReference>
<dbReference type="PANTHER" id="PTHR42852:SF13">
    <property type="entry name" value="PROTEIN DIPZ"/>
    <property type="match status" value="1"/>
</dbReference>
<comment type="caution">
    <text evidence="3">The sequence shown here is derived from an EMBL/GenBank/DDBJ whole genome shotgun (WGS) entry which is preliminary data.</text>
</comment>
<proteinExistence type="predicted"/>
<dbReference type="Proteomes" id="UP001476282">
    <property type="component" value="Unassembled WGS sequence"/>
</dbReference>
<reference evidence="3 4" key="1">
    <citation type="submission" date="2024-02" db="EMBL/GenBank/DDBJ databases">
        <title>Haloferula sargassicola NBRC 104335.</title>
        <authorList>
            <person name="Ichikawa N."/>
            <person name="Katano-Makiyama Y."/>
            <person name="Hidaka K."/>
        </authorList>
    </citation>
    <scope>NUCLEOTIDE SEQUENCE [LARGE SCALE GENOMIC DNA]</scope>
    <source>
        <strain evidence="3 4">NBRC 104335</strain>
    </source>
</reference>
<keyword evidence="4" id="KW-1185">Reference proteome</keyword>
<dbReference type="Pfam" id="PF08534">
    <property type="entry name" value="Redoxin"/>
    <property type="match status" value="1"/>
</dbReference>
<evidence type="ECO:0000259" key="2">
    <source>
        <dbReference type="PROSITE" id="PS51352"/>
    </source>
</evidence>
<evidence type="ECO:0000313" key="4">
    <source>
        <dbReference type="Proteomes" id="UP001476282"/>
    </source>
</evidence>
<dbReference type="PANTHER" id="PTHR42852">
    <property type="entry name" value="THIOL:DISULFIDE INTERCHANGE PROTEIN DSBE"/>
    <property type="match status" value="1"/>
</dbReference>
<dbReference type="CDD" id="cd02966">
    <property type="entry name" value="TlpA_like_family"/>
    <property type="match status" value="1"/>
</dbReference>
<feature type="domain" description="Thioredoxin" evidence="2">
    <location>
        <begin position="19"/>
        <end position="158"/>
    </location>
</feature>
<dbReference type="InterPro" id="IPR013740">
    <property type="entry name" value="Redoxin"/>
</dbReference>
<evidence type="ECO:0000313" key="3">
    <source>
        <dbReference type="EMBL" id="GAA5484732.1"/>
    </source>
</evidence>
<sequence>MKFIPSFLLSAALVAGVAFSEDEKLPDASLSEVQFGSQVNDVALKPSELEGKVVVVEKWGTNCGPCLAFLPELAKIAKRYEKKGLAVVGMEVQQSDKAKINKILKDARVKYPVVAGGSTPVNSKYIPHAQVFGANGKLLWAGNPHDDGFMKSIKAGLKEAKDLPADAAVSVDEEEAPIIASREWTNTDGKTITAEVMRVDGDTVVFRMNEREVPYALAKLSDDDQQAIREAAEE</sequence>
<dbReference type="EMBL" id="BAABRI010000033">
    <property type="protein sequence ID" value="GAA5484732.1"/>
    <property type="molecule type" value="Genomic_DNA"/>
</dbReference>
<dbReference type="InterPro" id="IPR050553">
    <property type="entry name" value="Thioredoxin_ResA/DsbE_sf"/>
</dbReference>
<name>A0ABP9UVI2_9BACT</name>
<dbReference type="PROSITE" id="PS51352">
    <property type="entry name" value="THIOREDOXIN_2"/>
    <property type="match status" value="1"/>
</dbReference>
<dbReference type="SUPFAM" id="SSF52833">
    <property type="entry name" value="Thioredoxin-like"/>
    <property type="match status" value="1"/>
</dbReference>
<feature type="signal peptide" evidence="1">
    <location>
        <begin position="1"/>
        <end position="20"/>
    </location>
</feature>
<dbReference type="Gene3D" id="2.30.30.700">
    <property type="entry name" value="SLA1 homology domain 1"/>
    <property type="match status" value="1"/>
</dbReference>
<protein>
    <submittedName>
        <fullName evidence="3">Thiol-disulfide oxidoreductase ResA</fullName>
    </submittedName>
</protein>
<organism evidence="3 4">
    <name type="scientific">Haloferula sargassicola</name>
    <dbReference type="NCBI Taxonomy" id="490096"/>
    <lineage>
        <taxon>Bacteria</taxon>
        <taxon>Pseudomonadati</taxon>
        <taxon>Verrucomicrobiota</taxon>
        <taxon>Verrucomicrobiia</taxon>
        <taxon>Verrucomicrobiales</taxon>
        <taxon>Verrucomicrobiaceae</taxon>
        <taxon>Haloferula</taxon>
    </lineage>
</organism>
<dbReference type="Gene3D" id="3.40.30.10">
    <property type="entry name" value="Glutaredoxin"/>
    <property type="match status" value="1"/>
</dbReference>
<dbReference type="InterPro" id="IPR013766">
    <property type="entry name" value="Thioredoxin_domain"/>
</dbReference>
<gene>
    <name evidence="3" type="primary">resA_5</name>
    <name evidence="3" type="ORF">Hsar01_03978</name>
</gene>